<evidence type="ECO:0000256" key="7">
    <source>
        <dbReference type="HAMAP-Rule" id="MF_01895"/>
    </source>
</evidence>
<comment type="similarity">
    <text evidence="7">Belongs to the RNR ribonuclease family. RNase R subfamily.</text>
</comment>
<dbReference type="Pfam" id="PF17876">
    <property type="entry name" value="CSD2"/>
    <property type="match status" value="1"/>
</dbReference>
<dbReference type="GO" id="GO:0003723">
    <property type="term" value="F:RNA binding"/>
    <property type="evidence" value="ECO:0007669"/>
    <property type="project" value="UniProtKB-UniRule"/>
</dbReference>
<dbReference type="SMART" id="SM00955">
    <property type="entry name" value="RNB"/>
    <property type="match status" value="1"/>
</dbReference>
<dbReference type="Proteomes" id="UP000540490">
    <property type="component" value="Unassembled WGS sequence"/>
</dbReference>
<evidence type="ECO:0000313" key="12">
    <source>
        <dbReference type="Proteomes" id="UP000540490"/>
    </source>
</evidence>
<dbReference type="PROSITE" id="PS01175">
    <property type="entry name" value="RIBONUCLEASE_II"/>
    <property type="match status" value="1"/>
</dbReference>
<keyword evidence="2 7" id="KW-0963">Cytoplasm</keyword>
<dbReference type="Gene3D" id="2.40.50.140">
    <property type="entry name" value="Nucleic acid-binding proteins"/>
    <property type="match status" value="1"/>
</dbReference>
<dbReference type="GO" id="GO:0008859">
    <property type="term" value="F:exoribonuclease II activity"/>
    <property type="evidence" value="ECO:0007669"/>
    <property type="project" value="UniProtKB-UniRule"/>
</dbReference>
<evidence type="ECO:0000259" key="9">
    <source>
        <dbReference type="PROSITE" id="PS50126"/>
    </source>
</evidence>
<keyword evidence="4 7" id="KW-0378">Hydrolase</keyword>
<dbReference type="EC" id="3.1.13.1" evidence="7"/>
<dbReference type="PROSITE" id="PS50126">
    <property type="entry name" value="S1"/>
    <property type="match status" value="1"/>
</dbReference>
<evidence type="ECO:0000256" key="3">
    <source>
        <dbReference type="ARBA" id="ARBA00022722"/>
    </source>
</evidence>
<proteinExistence type="inferred from homology"/>
<evidence type="ECO:0000256" key="5">
    <source>
        <dbReference type="ARBA" id="ARBA00022839"/>
    </source>
</evidence>
<dbReference type="InterPro" id="IPR050180">
    <property type="entry name" value="RNR_Ribonuclease"/>
</dbReference>
<feature type="region of interest" description="Disordered" evidence="8">
    <location>
        <begin position="1"/>
        <end position="36"/>
    </location>
</feature>
<dbReference type="RefSeq" id="WP_182975412.1">
    <property type="nucleotide sequence ID" value="NZ_JABEQN010000031.1"/>
</dbReference>
<protein>
    <recommendedName>
        <fullName evidence="7">Ribonuclease R</fullName>
        <shortName evidence="7">RNase R</shortName>
        <ecNumber evidence="7">3.1.13.1</ecNumber>
    </recommendedName>
</protein>
<evidence type="ECO:0000256" key="2">
    <source>
        <dbReference type="ARBA" id="ARBA00022490"/>
    </source>
</evidence>
<evidence type="ECO:0000256" key="8">
    <source>
        <dbReference type="SAM" id="MobiDB-lite"/>
    </source>
</evidence>
<evidence type="ECO:0000256" key="4">
    <source>
        <dbReference type="ARBA" id="ARBA00022801"/>
    </source>
</evidence>
<dbReference type="InterPro" id="IPR040476">
    <property type="entry name" value="CSD2"/>
</dbReference>
<keyword evidence="3 7" id="KW-0540">Nuclease</keyword>
<dbReference type="GO" id="GO:0005829">
    <property type="term" value="C:cytosol"/>
    <property type="evidence" value="ECO:0007669"/>
    <property type="project" value="TreeGrafter"/>
</dbReference>
<dbReference type="HAMAP" id="MF_01895">
    <property type="entry name" value="RNase_R"/>
    <property type="match status" value="1"/>
</dbReference>
<dbReference type="PANTHER" id="PTHR23355">
    <property type="entry name" value="RIBONUCLEASE"/>
    <property type="match status" value="1"/>
</dbReference>
<keyword evidence="5 7" id="KW-0269">Exonuclease</keyword>
<feature type="region of interest" description="Disordered" evidence="8">
    <location>
        <begin position="739"/>
        <end position="759"/>
    </location>
</feature>
<evidence type="ECO:0000256" key="1">
    <source>
        <dbReference type="ARBA" id="ARBA00001849"/>
    </source>
</evidence>
<comment type="catalytic activity">
    <reaction evidence="1 7">
        <text>Exonucleolytic cleavage in the 3'- to 5'-direction to yield nucleoside 5'-phosphates.</text>
        <dbReference type="EC" id="3.1.13.1"/>
    </reaction>
</comment>
<evidence type="ECO:0000313" key="11">
    <source>
        <dbReference type="EMBL" id="MBB2195521.1"/>
    </source>
</evidence>
<comment type="caution">
    <text evidence="10">The sequence shown here is derived from an EMBL/GenBank/DDBJ whole genome shotgun (WGS) entry which is preliminary data.</text>
</comment>
<reference evidence="12 13" key="1">
    <citation type="submission" date="2020-04" db="EMBL/GenBank/DDBJ databases">
        <title>Description of novel Gluconacetobacter.</title>
        <authorList>
            <person name="Sombolestani A."/>
        </authorList>
    </citation>
    <scope>NUCLEOTIDE SEQUENCE [LARGE SCALE GENOMIC DNA]</scope>
    <source>
        <strain evidence="11 12">LMG 1728</strain>
        <strain evidence="10 13">LMG 1731</strain>
    </source>
</reference>
<dbReference type="NCBIfam" id="TIGR02063">
    <property type="entry name" value="RNase_R"/>
    <property type="match status" value="1"/>
</dbReference>
<dbReference type="GO" id="GO:0006402">
    <property type="term" value="P:mRNA catabolic process"/>
    <property type="evidence" value="ECO:0007669"/>
    <property type="project" value="TreeGrafter"/>
</dbReference>
<dbReference type="EMBL" id="JABEQO010000031">
    <property type="protein sequence ID" value="MBB2166384.1"/>
    <property type="molecule type" value="Genomic_DNA"/>
</dbReference>
<dbReference type="Pfam" id="PF00773">
    <property type="entry name" value="RNB"/>
    <property type="match status" value="1"/>
</dbReference>
<name>A0A7W4IP66_9PROT</name>
<organism evidence="10 13">
    <name type="scientific">Gluconacetobacter dulcium</name>
    <dbReference type="NCBI Taxonomy" id="2729096"/>
    <lineage>
        <taxon>Bacteria</taxon>
        <taxon>Pseudomonadati</taxon>
        <taxon>Pseudomonadota</taxon>
        <taxon>Alphaproteobacteria</taxon>
        <taxon>Acetobacterales</taxon>
        <taxon>Acetobacteraceae</taxon>
        <taxon>Gluconacetobacter</taxon>
    </lineage>
</organism>
<dbReference type="Proteomes" id="UP000561077">
    <property type="component" value="Unassembled WGS sequence"/>
</dbReference>
<dbReference type="InterPro" id="IPR003029">
    <property type="entry name" value="S1_domain"/>
</dbReference>
<evidence type="ECO:0000313" key="10">
    <source>
        <dbReference type="EMBL" id="MBB2166384.1"/>
    </source>
</evidence>
<dbReference type="InterPro" id="IPR022966">
    <property type="entry name" value="RNase_II/R_CS"/>
</dbReference>
<comment type="function">
    <text evidence="7">3'-5' exoribonuclease that releases 5'-nucleoside monophosphates and is involved in maturation of structured RNAs.</text>
</comment>
<keyword evidence="6 7" id="KW-0694">RNA-binding</keyword>
<feature type="domain" description="S1 motif" evidence="9">
    <location>
        <begin position="662"/>
        <end position="743"/>
    </location>
</feature>
<gene>
    <name evidence="7 10" type="primary">rnr</name>
    <name evidence="11" type="ORF">HLH25_18175</name>
    <name evidence="10" type="ORF">HLH26_17990</name>
</gene>
<dbReference type="InterPro" id="IPR012340">
    <property type="entry name" value="NA-bd_OB-fold"/>
</dbReference>
<accession>A0A7W4IP66</accession>
<dbReference type="SUPFAM" id="SSF50249">
    <property type="entry name" value="Nucleic acid-binding proteins"/>
    <property type="match status" value="2"/>
</dbReference>
<evidence type="ECO:0000313" key="13">
    <source>
        <dbReference type="Proteomes" id="UP000561077"/>
    </source>
</evidence>
<dbReference type="NCBIfam" id="TIGR00358">
    <property type="entry name" value="3_prime_RNase"/>
    <property type="match status" value="1"/>
</dbReference>
<keyword evidence="12" id="KW-1185">Reference proteome</keyword>
<dbReference type="InterPro" id="IPR001900">
    <property type="entry name" value="RNase_II/R"/>
</dbReference>
<dbReference type="CDD" id="cd04471">
    <property type="entry name" value="S1_RNase_R"/>
    <property type="match status" value="1"/>
</dbReference>
<dbReference type="InterPro" id="IPR004476">
    <property type="entry name" value="RNase_II/RNase_R"/>
</dbReference>
<evidence type="ECO:0000256" key="6">
    <source>
        <dbReference type="ARBA" id="ARBA00022884"/>
    </source>
</evidence>
<dbReference type="Pfam" id="PF00575">
    <property type="entry name" value="S1"/>
    <property type="match status" value="1"/>
</dbReference>
<dbReference type="AlphaFoldDB" id="A0A7W4IP66"/>
<dbReference type="EMBL" id="JABEQN010000031">
    <property type="protein sequence ID" value="MBB2195521.1"/>
    <property type="molecule type" value="Genomic_DNA"/>
</dbReference>
<feature type="compositionally biased region" description="Pro residues" evidence="8">
    <location>
        <begin position="14"/>
        <end position="24"/>
    </location>
</feature>
<dbReference type="PANTHER" id="PTHR23355:SF9">
    <property type="entry name" value="DIS3-LIKE EXONUCLEASE 2"/>
    <property type="match status" value="1"/>
</dbReference>
<sequence length="759" mass="81876">MAGRKPSDPQSPSDTPPDTLPDPSAPSRDGGLPDRETLRRFVTEASGRVGKREIARAFGLGPEHKAALRDMLRELALDGALVPAGARRFRASAAMPEATVVQVTGTDPDGDPIARPVMWEGDGPAPVIFMHPEQKGRPALAPGERVVARLKRIGPGRYEGRTLRRLTDAPGRIVGLFRATPADPAASPRRVQEAGRIVPADRRSKAEWIVPAGETMGAGTDEIVVAEPLPMAGHGLKPARIVERLGPIGDARSVSLLAIHTHGIPHQFSADALAEADRARGVPAEGREDLREVPLITIDGADARDFDDAVYAEPWSGPEGTGFRLIVAIADVAHYVRPGSALDSEARRRGNSVYFPDRVVPMLPEALSNGWCSLRPGEDRGCLFVEIHIDAAGRKLRHRFGRGLMRSAARLTYDDVQAMADGAQDSPLPEGMMETLFAAWRALSTARAQRGTLELDVPERVVRLDATGRITAIEPRIRHDSHRLIEDFMVLANVAAAEELERRRRPCLYRIHAPPSPERAESMRDTLSAMGFAVPPVGTLHARDLAGVLARAAEGDAPTLVSETILRAQSQAEYSPENIGHFGLALSSYAHFTSPIRRYADLMVHRALIGLGTHPPDAMPAADAAKLDEIGTQVSTAERRAIQAERETTERYVAAWLADQVGAELTGHVSGVTRFGVFVTLTQTGASGLVPVSTLPDDVWTHDDKSHTLRGRDSGLVLRLGQPVTVRLAEATPVTGGLLFTLTDPPPAPARRARGQRPR</sequence>
<dbReference type="InterPro" id="IPR011805">
    <property type="entry name" value="RNase_R"/>
</dbReference>
<dbReference type="SMART" id="SM00316">
    <property type="entry name" value="S1"/>
    <property type="match status" value="1"/>
</dbReference>
<comment type="subcellular location">
    <subcellularLocation>
        <location evidence="7">Cytoplasm</location>
    </subcellularLocation>
</comment>